<dbReference type="GO" id="GO:0019509">
    <property type="term" value="P:L-methionine salvage from methylthioadenosine"/>
    <property type="evidence" value="ECO:0007669"/>
    <property type="project" value="UniProtKB-UniRule"/>
</dbReference>
<dbReference type="Gene3D" id="1.20.120.420">
    <property type="entry name" value="translation initiation factor eif-2b, domain 1"/>
    <property type="match status" value="1"/>
</dbReference>
<keyword evidence="2" id="KW-0486">Methionine biosynthesis</keyword>
<evidence type="ECO:0000256" key="2">
    <source>
        <dbReference type="HAMAP-Rule" id="MF_01678"/>
    </source>
</evidence>
<name>A0A1V6CDQ9_UNCT6</name>
<dbReference type="PANTHER" id="PTHR43475">
    <property type="entry name" value="METHYLTHIORIBOSE-1-PHOSPHATE ISOMERASE"/>
    <property type="match status" value="1"/>
</dbReference>
<dbReference type="InterPro" id="IPR042529">
    <property type="entry name" value="IF_2B-like_C"/>
</dbReference>
<reference evidence="3" key="1">
    <citation type="submission" date="2017-02" db="EMBL/GenBank/DDBJ databases">
        <title>Delving into the versatile metabolic prowess of the omnipresent phylum Bacteroidetes.</title>
        <authorList>
            <person name="Nobu M.K."/>
            <person name="Mei R."/>
            <person name="Narihiro T."/>
            <person name="Kuroda K."/>
            <person name="Liu W.-T."/>
        </authorList>
    </citation>
    <scope>NUCLEOTIDE SEQUENCE</scope>
    <source>
        <strain evidence="3">ADurb.Bin131</strain>
    </source>
</reference>
<dbReference type="EMBL" id="MWDQ01000025">
    <property type="protein sequence ID" value="OQB75003.1"/>
    <property type="molecule type" value="Genomic_DNA"/>
</dbReference>
<proteinExistence type="inferred from homology"/>
<dbReference type="Gene3D" id="3.40.50.10470">
    <property type="entry name" value="Translation initiation factor eif-2b, domain 2"/>
    <property type="match status" value="1"/>
</dbReference>
<comment type="caution">
    <text evidence="3">The sequence shown here is derived from an EMBL/GenBank/DDBJ whole genome shotgun (WGS) entry which is preliminary data.</text>
</comment>
<comment type="catalytic activity">
    <reaction evidence="2">
        <text>5-(methylsulfanyl)-alpha-D-ribose 1-phosphate = 5-(methylsulfanyl)-D-ribulose 1-phosphate</text>
        <dbReference type="Rhea" id="RHEA:19989"/>
        <dbReference type="ChEBI" id="CHEBI:58533"/>
        <dbReference type="ChEBI" id="CHEBI:58548"/>
        <dbReference type="EC" id="5.3.1.23"/>
    </reaction>
</comment>
<evidence type="ECO:0000256" key="1">
    <source>
        <dbReference type="ARBA" id="ARBA00023235"/>
    </source>
</evidence>
<dbReference type="AlphaFoldDB" id="A0A1V6CDQ9"/>
<dbReference type="InterPro" id="IPR027363">
    <property type="entry name" value="M1Pi_N"/>
</dbReference>
<dbReference type="NCBIfam" id="TIGR00524">
    <property type="entry name" value="eIF-2B_rel"/>
    <property type="match status" value="1"/>
</dbReference>
<feature type="site" description="Transition state stabilizer" evidence="2">
    <location>
        <position position="159"/>
    </location>
</feature>
<dbReference type="Pfam" id="PF01008">
    <property type="entry name" value="IF-2B"/>
    <property type="match status" value="1"/>
</dbReference>
<dbReference type="UniPathway" id="UPA00904">
    <property type="reaction ID" value="UER00874"/>
</dbReference>
<comment type="similarity">
    <text evidence="2">Belongs to the EIF-2B alpha/beta/delta subunits family. MtnA subfamily.</text>
</comment>
<evidence type="ECO:0000313" key="3">
    <source>
        <dbReference type="EMBL" id="OQB75003.1"/>
    </source>
</evidence>
<dbReference type="EC" id="5.3.1.23" evidence="2"/>
<dbReference type="InterPro" id="IPR005251">
    <property type="entry name" value="IF-M1Pi"/>
</dbReference>
<dbReference type="InterPro" id="IPR011559">
    <property type="entry name" value="Initiation_fac_2B_a/b/d"/>
</dbReference>
<dbReference type="NCBIfam" id="NF004326">
    <property type="entry name" value="PRK05720.1"/>
    <property type="match status" value="1"/>
</dbReference>
<feature type="binding site" evidence="2">
    <location>
        <position position="198"/>
    </location>
    <ligand>
        <name>substrate</name>
    </ligand>
</feature>
<protein>
    <recommendedName>
        <fullName evidence="2">Methylthioribose-1-phosphate isomerase</fullName>
        <shortName evidence="2">M1Pi</shortName>
        <shortName evidence="2">MTR-1-P isomerase</shortName>
        <ecNumber evidence="2">5.3.1.23</ecNumber>
    </recommendedName>
    <alternativeName>
        <fullName evidence="2">S-methyl-5-thioribose-1-phosphate isomerase</fullName>
    </alternativeName>
</protein>
<dbReference type="InterPro" id="IPR037171">
    <property type="entry name" value="NagB/RpiA_transferase-like"/>
</dbReference>
<sequence>MKQIIKTLSWEKDKLKIIDQTLLPEKEEYIELCTIEDVFDAIKTLKIRGAPALGIAASYGILLSVKKAKIKDKEMFFNILEKSSHYISGCRPTAYNLFYGVKRLNNIALRNRHLSPEKIIKKMEQECRKIFNEDIKSSISIARNGNTIIKSGMRILTHCNAGGLATSGIGTALAPIYLAAEKHKNIEVFVDETRPILQGARLTMWELKKAGINCTLICDNMAGFLMQQKRIDMVITGADRIAKNGDTANKIGTYSIAVLARFHRIPFYIAAPLSSFDFSIQSGNEIPVEQRNKEEITHIKGIRVAPEDVNVYNPAFDITPGRLISGFITEKGIFSYRDIASLTEYRGRGNL</sequence>
<gene>
    <name evidence="2 3" type="primary">mtnA</name>
    <name evidence="3" type="ORF">BWX89_00235</name>
</gene>
<dbReference type="Proteomes" id="UP000485562">
    <property type="component" value="Unassembled WGS sequence"/>
</dbReference>
<feature type="active site" description="Proton donor" evidence="2">
    <location>
        <position position="239"/>
    </location>
</feature>
<feature type="binding site" evidence="2">
    <location>
        <begin position="249"/>
        <end position="250"/>
    </location>
    <ligand>
        <name>substrate</name>
    </ligand>
</feature>
<keyword evidence="1 2" id="KW-0413">Isomerase</keyword>
<dbReference type="SUPFAM" id="SSF100950">
    <property type="entry name" value="NagB/RpiA/CoA transferase-like"/>
    <property type="match status" value="1"/>
</dbReference>
<accession>A0A1V6CDQ9</accession>
<dbReference type="FunFam" id="1.20.120.420:FF:000003">
    <property type="entry name" value="Methylthioribose-1-phosphate isomerase"/>
    <property type="match status" value="1"/>
</dbReference>
<feature type="binding site" evidence="2">
    <location>
        <position position="91"/>
    </location>
    <ligand>
        <name>substrate</name>
    </ligand>
</feature>
<keyword evidence="2" id="KW-0028">Amino-acid biosynthesis</keyword>
<dbReference type="FunFam" id="3.40.50.10470:FF:000006">
    <property type="entry name" value="Methylthioribose-1-phosphate isomerase"/>
    <property type="match status" value="1"/>
</dbReference>
<comment type="pathway">
    <text evidence="2">Amino-acid biosynthesis; L-methionine biosynthesis via salvage pathway; L-methionine from S-methyl-5-thio-alpha-D-ribose 1-phosphate: step 1/6.</text>
</comment>
<dbReference type="InterPro" id="IPR000649">
    <property type="entry name" value="IF-2B-related"/>
</dbReference>
<feature type="binding site" evidence="2">
    <location>
        <begin position="48"/>
        <end position="50"/>
    </location>
    <ligand>
        <name>substrate</name>
    </ligand>
</feature>
<dbReference type="NCBIfam" id="TIGR00512">
    <property type="entry name" value="salvage_mtnA"/>
    <property type="match status" value="1"/>
</dbReference>
<dbReference type="HAMAP" id="MF_01678">
    <property type="entry name" value="Salvage_MtnA"/>
    <property type="match status" value="1"/>
</dbReference>
<organism evidence="3">
    <name type="scientific">candidate division TA06 bacterium ADurb.Bin131</name>
    <dbReference type="NCBI Taxonomy" id="1852827"/>
    <lineage>
        <taxon>Bacteria</taxon>
        <taxon>Bacteria division TA06</taxon>
    </lineage>
</organism>
<comment type="function">
    <text evidence="2">Catalyzes the interconversion of methylthioribose-1-phosphate (MTR-1-P) into methylthioribulose-1-phosphate (MTRu-1-P).</text>
</comment>
<dbReference type="GO" id="GO:0046523">
    <property type="term" value="F:S-methyl-5-thioribose-1-phosphate isomerase activity"/>
    <property type="evidence" value="ECO:0007669"/>
    <property type="project" value="UniProtKB-UniRule"/>
</dbReference>
<dbReference type="PANTHER" id="PTHR43475:SF1">
    <property type="entry name" value="METHYLTHIORIBOSE-1-PHOSPHATE ISOMERASE"/>
    <property type="match status" value="1"/>
</dbReference>